<reference evidence="2 3" key="1">
    <citation type="journal article" date="2013" name="Environ. Microbiol.">
        <title>Genome analysis of Chitinivibrio alkaliphilus gen. nov., sp. nov., a novel extremely haloalkaliphilic anaerobic chitinolytic bacterium from the candidate phylum Termite Group 3.</title>
        <authorList>
            <person name="Sorokin D.Y."/>
            <person name="Gumerov V.M."/>
            <person name="Rakitin A.L."/>
            <person name="Beletsky A.V."/>
            <person name="Damste J.S."/>
            <person name="Muyzer G."/>
            <person name="Mardanov A.V."/>
            <person name="Ravin N.V."/>
        </authorList>
    </citation>
    <scope>NUCLEOTIDE SEQUENCE [LARGE SCALE GENOMIC DNA]</scope>
    <source>
        <strain evidence="2 3">ACht1</strain>
    </source>
</reference>
<dbReference type="PROSITE" id="PS51257">
    <property type="entry name" value="PROKAR_LIPOPROTEIN"/>
    <property type="match status" value="1"/>
</dbReference>
<accession>U7DCV3</accession>
<proteinExistence type="predicted"/>
<evidence type="ECO:0000259" key="1">
    <source>
        <dbReference type="Pfam" id="PF00248"/>
    </source>
</evidence>
<sequence length="305" mass="33964">MKTVNMGQSGLLGSNIIMGCMRIDSLNTKELEQLVYTALDAGINLFDHADIYGGGVCEELFGSFLRANPHLRKDLLLQSKCGIRDGYYDLSKEHIVRSVNESLQRLNTDYLDLFILHRPDTLMEPQEVAEALDTVITAGKVTHVGVSNMNSAQIELLLKYMKHPLIVNQLQLSPTNAGIFTTGIQANTAFDGAPDRHGHILEYSRLTEMTIQAWSPLQFGFFDGVYIDNPDFAELNTVLVRLAEENRVTTSAIALAWILSHPAQMQAVVGTTRVDRLRELCAASSLSLSRQEWYEIYRAAGHPLP</sequence>
<dbReference type="PANTHER" id="PTHR43364">
    <property type="entry name" value="NADH-SPECIFIC METHYLGLYOXAL REDUCTASE-RELATED"/>
    <property type="match status" value="1"/>
</dbReference>
<feature type="domain" description="NADP-dependent oxidoreductase" evidence="1">
    <location>
        <begin position="16"/>
        <end position="296"/>
    </location>
</feature>
<dbReference type="STRING" id="1313304.CALK_0200"/>
<dbReference type="Proteomes" id="UP000017148">
    <property type="component" value="Unassembled WGS sequence"/>
</dbReference>
<dbReference type="OrthoDB" id="9773828at2"/>
<dbReference type="GO" id="GO:0016491">
    <property type="term" value="F:oxidoreductase activity"/>
    <property type="evidence" value="ECO:0007669"/>
    <property type="project" value="InterPro"/>
</dbReference>
<protein>
    <submittedName>
        <fullName evidence="2">Putative oxidoreductase</fullName>
    </submittedName>
</protein>
<dbReference type="SUPFAM" id="SSF51430">
    <property type="entry name" value="NAD(P)-linked oxidoreductase"/>
    <property type="match status" value="1"/>
</dbReference>
<comment type="caution">
    <text evidence="2">The sequence shown here is derived from an EMBL/GenBank/DDBJ whole genome shotgun (WGS) entry which is preliminary data.</text>
</comment>
<dbReference type="InterPro" id="IPR020471">
    <property type="entry name" value="AKR"/>
</dbReference>
<dbReference type="InterPro" id="IPR023210">
    <property type="entry name" value="NADP_OxRdtase_dom"/>
</dbReference>
<keyword evidence="3" id="KW-1185">Reference proteome</keyword>
<dbReference type="Pfam" id="PF00248">
    <property type="entry name" value="Aldo_ket_red"/>
    <property type="match status" value="1"/>
</dbReference>
<dbReference type="PATRIC" id="fig|1313304.3.peg.187"/>
<evidence type="ECO:0000313" key="2">
    <source>
        <dbReference type="EMBL" id="ERP39398.1"/>
    </source>
</evidence>
<dbReference type="PANTHER" id="PTHR43364:SF1">
    <property type="entry name" value="OXIDOREDUCTASE YDHF"/>
    <property type="match status" value="1"/>
</dbReference>
<dbReference type="RefSeq" id="WP_022635758.1">
    <property type="nucleotide sequence ID" value="NZ_ASJR01000001.1"/>
</dbReference>
<evidence type="ECO:0000313" key="3">
    <source>
        <dbReference type="Proteomes" id="UP000017148"/>
    </source>
</evidence>
<dbReference type="EMBL" id="ASJR01000001">
    <property type="protein sequence ID" value="ERP39398.1"/>
    <property type="molecule type" value="Genomic_DNA"/>
</dbReference>
<dbReference type="InterPro" id="IPR050523">
    <property type="entry name" value="AKR_Detox_Biosynth"/>
</dbReference>
<organism evidence="2 3">
    <name type="scientific">Chitinivibrio alkaliphilus ACht1</name>
    <dbReference type="NCBI Taxonomy" id="1313304"/>
    <lineage>
        <taxon>Bacteria</taxon>
        <taxon>Pseudomonadati</taxon>
        <taxon>Fibrobacterota</taxon>
        <taxon>Chitinivibrionia</taxon>
        <taxon>Chitinivibrionales</taxon>
        <taxon>Chitinivibrionaceae</taxon>
        <taxon>Chitinivibrio</taxon>
    </lineage>
</organism>
<dbReference type="AlphaFoldDB" id="U7DCV3"/>
<dbReference type="Gene3D" id="3.20.20.100">
    <property type="entry name" value="NADP-dependent oxidoreductase domain"/>
    <property type="match status" value="1"/>
</dbReference>
<gene>
    <name evidence="2" type="ORF">CALK_0200</name>
</gene>
<dbReference type="GO" id="GO:0005829">
    <property type="term" value="C:cytosol"/>
    <property type="evidence" value="ECO:0007669"/>
    <property type="project" value="TreeGrafter"/>
</dbReference>
<dbReference type="PRINTS" id="PR00069">
    <property type="entry name" value="ALDKETRDTASE"/>
</dbReference>
<dbReference type="InterPro" id="IPR036812">
    <property type="entry name" value="NAD(P)_OxRdtase_dom_sf"/>
</dbReference>
<name>U7DCV3_9BACT</name>
<dbReference type="eggNOG" id="COG4989">
    <property type="taxonomic scope" value="Bacteria"/>
</dbReference>
<dbReference type="CDD" id="cd19092">
    <property type="entry name" value="AKR_BsYcsN_EcYdhF-like"/>
    <property type="match status" value="1"/>
</dbReference>